<dbReference type="OrthoDB" id="9789181at2"/>
<dbReference type="GO" id="GO:0000160">
    <property type="term" value="P:phosphorelay signal transduction system"/>
    <property type="evidence" value="ECO:0007669"/>
    <property type="project" value="InterPro"/>
</dbReference>
<evidence type="ECO:0000313" key="5">
    <source>
        <dbReference type="Proteomes" id="UP000184212"/>
    </source>
</evidence>
<dbReference type="RefSeq" id="WP_073140894.1">
    <property type="nucleotide sequence ID" value="NZ_FQWQ01000004.1"/>
</dbReference>
<feature type="domain" description="Response regulatory" evidence="3">
    <location>
        <begin position="3"/>
        <end position="119"/>
    </location>
</feature>
<dbReference type="Gene3D" id="3.40.50.2300">
    <property type="match status" value="1"/>
</dbReference>
<sequence length="129" mass="14537">MKKVLLIEDDAPLCLLLEKILKNTCEIFIINDGMEAWSWLTDGNTPDLIISDLKLPNLDGIELLENLSNSGLFTNIPVIVLSGYEDGSKRRRCLELGAFTYLLKPFDPQSLVTEVDRALAFRKENLLVN</sequence>
<evidence type="ECO:0000313" key="4">
    <source>
        <dbReference type="EMBL" id="SHH79164.1"/>
    </source>
</evidence>
<dbReference type="AlphaFoldDB" id="A0A1M5VVZ4"/>
<dbReference type="Proteomes" id="UP000184212">
    <property type="component" value="Unassembled WGS sequence"/>
</dbReference>
<keyword evidence="1 2" id="KW-0597">Phosphoprotein</keyword>
<protein>
    <submittedName>
        <fullName evidence="4">Response regulator receiver domain-containing protein</fullName>
    </submittedName>
</protein>
<feature type="modified residue" description="4-aspartylphosphate" evidence="2">
    <location>
        <position position="52"/>
    </location>
</feature>
<name>A0A1M5VVZ4_9BACT</name>
<dbReference type="SMART" id="SM00448">
    <property type="entry name" value="REC"/>
    <property type="match status" value="1"/>
</dbReference>
<evidence type="ECO:0000256" key="1">
    <source>
        <dbReference type="ARBA" id="ARBA00022553"/>
    </source>
</evidence>
<dbReference type="PANTHER" id="PTHR44591:SF3">
    <property type="entry name" value="RESPONSE REGULATORY DOMAIN-CONTAINING PROTEIN"/>
    <property type="match status" value="1"/>
</dbReference>
<dbReference type="InterPro" id="IPR011006">
    <property type="entry name" value="CheY-like_superfamily"/>
</dbReference>
<dbReference type="Pfam" id="PF00072">
    <property type="entry name" value="Response_reg"/>
    <property type="match status" value="1"/>
</dbReference>
<proteinExistence type="predicted"/>
<dbReference type="SUPFAM" id="SSF52172">
    <property type="entry name" value="CheY-like"/>
    <property type="match status" value="1"/>
</dbReference>
<dbReference type="InterPro" id="IPR001789">
    <property type="entry name" value="Sig_transdc_resp-reg_receiver"/>
</dbReference>
<organism evidence="4 5">
    <name type="scientific">Chryseolinea serpens</name>
    <dbReference type="NCBI Taxonomy" id="947013"/>
    <lineage>
        <taxon>Bacteria</taxon>
        <taxon>Pseudomonadati</taxon>
        <taxon>Bacteroidota</taxon>
        <taxon>Cytophagia</taxon>
        <taxon>Cytophagales</taxon>
        <taxon>Fulvivirgaceae</taxon>
        <taxon>Chryseolinea</taxon>
    </lineage>
</organism>
<gene>
    <name evidence="4" type="ORF">SAMN04488109_5442</name>
</gene>
<dbReference type="STRING" id="947013.SAMN04488109_5442"/>
<keyword evidence="5" id="KW-1185">Reference proteome</keyword>
<reference evidence="4 5" key="1">
    <citation type="submission" date="2016-11" db="EMBL/GenBank/DDBJ databases">
        <authorList>
            <person name="Jaros S."/>
            <person name="Januszkiewicz K."/>
            <person name="Wedrychowicz H."/>
        </authorList>
    </citation>
    <scope>NUCLEOTIDE SEQUENCE [LARGE SCALE GENOMIC DNA]</scope>
    <source>
        <strain evidence="4 5">DSM 24574</strain>
    </source>
</reference>
<dbReference type="EMBL" id="FQWQ01000004">
    <property type="protein sequence ID" value="SHH79164.1"/>
    <property type="molecule type" value="Genomic_DNA"/>
</dbReference>
<evidence type="ECO:0000259" key="3">
    <source>
        <dbReference type="PROSITE" id="PS50110"/>
    </source>
</evidence>
<evidence type="ECO:0000256" key="2">
    <source>
        <dbReference type="PROSITE-ProRule" id="PRU00169"/>
    </source>
</evidence>
<dbReference type="CDD" id="cd00156">
    <property type="entry name" value="REC"/>
    <property type="match status" value="1"/>
</dbReference>
<dbReference type="PANTHER" id="PTHR44591">
    <property type="entry name" value="STRESS RESPONSE REGULATOR PROTEIN 1"/>
    <property type="match status" value="1"/>
</dbReference>
<dbReference type="InterPro" id="IPR050595">
    <property type="entry name" value="Bact_response_regulator"/>
</dbReference>
<accession>A0A1M5VVZ4</accession>
<dbReference type="PROSITE" id="PS50110">
    <property type="entry name" value="RESPONSE_REGULATORY"/>
    <property type="match status" value="1"/>
</dbReference>